<evidence type="ECO:0000313" key="2">
    <source>
        <dbReference type="EMBL" id="MBM7058632.1"/>
    </source>
</evidence>
<gene>
    <name evidence="2" type="ORF">JS521_33725</name>
</gene>
<evidence type="ECO:0000313" key="3">
    <source>
        <dbReference type="Proteomes" id="UP000712045"/>
    </source>
</evidence>
<proteinExistence type="predicted"/>
<accession>A0ABS2I6R5</accession>
<reference evidence="2 3" key="1">
    <citation type="submission" date="2021-02" db="EMBL/GenBank/DDBJ databases">
        <title>Genome Streptomyces sp. RHZ10.</title>
        <authorList>
            <person name="Besaury L."/>
        </authorList>
    </citation>
    <scope>NUCLEOTIDE SEQUENCE [LARGE SCALE GENOMIC DNA]</scope>
    <source>
        <strain evidence="2 3">RHZ10</strain>
    </source>
</reference>
<sequence length="72" mass="7864">DEPAADPTEPRGPDHPATPSGDLVVRTGPDMRLRTGGQVPLLVDLAHLYVFDHYGRRICPLPQEVPGLDDRP</sequence>
<dbReference type="InterPro" id="IPR008995">
    <property type="entry name" value="Mo/tungstate-bd_C_term_dom"/>
</dbReference>
<protein>
    <submittedName>
        <fullName evidence="2">Sugar ABC transporter ATP-binding protein</fullName>
    </submittedName>
</protein>
<keyword evidence="2" id="KW-0067">ATP-binding</keyword>
<dbReference type="Proteomes" id="UP000712045">
    <property type="component" value="Unassembled WGS sequence"/>
</dbReference>
<evidence type="ECO:0000256" key="1">
    <source>
        <dbReference type="SAM" id="MobiDB-lite"/>
    </source>
</evidence>
<name>A0ABS2I6R5_9ACTN</name>
<keyword evidence="2" id="KW-0547">Nucleotide-binding</keyword>
<organism evidence="2 3">
    <name type="scientific">Streptomyces durocortorensis</name>
    <dbReference type="NCBI Taxonomy" id="2811104"/>
    <lineage>
        <taxon>Bacteria</taxon>
        <taxon>Bacillati</taxon>
        <taxon>Actinomycetota</taxon>
        <taxon>Actinomycetes</taxon>
        <taxon>Kitasatosporales</taxon>
        <taxon>Streptomycetaceae</taxon>
        <taxon>Streptomyces</taxon>
    </lineage>
</organism>
<dbReference type="EMBL" id="JAFEUF010000362">
    <property type="protein sequence ID" value="MBM7058632.1"/>
    <property type="molecule type" value="Genomic_DNA"/>
</dbReference>
<feature type="region of interest" description="Disordered" evidence="1">
    <location>
        <begin position="1"/>
        <end position="28"/>
    </location>
</feature>
<dbReference type="GO" id="GO:0005524">
    <property type="term" value="F:ATP binding"/>
    <property type="evidence" value="ECO:0007669"/>
    <property type="project" value="UniProtKB-KW"/>
</dbReference>
<dbReference type="SUPFAM" id="SSF50331">
    <property type="entry name" value="MOP-like"/>
    <property type="match status" value="1"/>
</dbReference>
<comment type="caution">
    <text evidence="2">The sequence shown here is derived from an EMBL/GenBank/DDBJ whole genome shotgun (WGS) entry which is preliminary data.</text>
</comment>
<keyword evidence="3" id="KW-1185">Reference proteome</keyword>
<feature type="non-terminal residue" evidence="2">
    <location>
        <position position="1"/>
    </location>
</feature>